<reference evidence="6 7" key="1">
    <citation type="submission" date="2016-05" db="EMBL/GenBank/DDBJ databases">
        <title>Genomic and physiological characterization of Planctopirus sp. isolated from fresh water lake.</title>
        <authorList>
            <person name="Subhash Y."/>
            <person name="Ramana C."/>
        </authorList>
    </citation>
    <scope>NUCLEOTIDE SEQUENCE [LARGE SCALE GENOMIC DNA]</scope>
    <source>
        <strain evidence="6 7">JC280</strain>
    </source>
</reference>
<dbReference type="SUPFAM" id="SSF74650">
    <property type="entry name" value="Galactose mutarotase-like"/>
    <property type="match status" value="1"/>
</dbReference>
<dbReference type="InterPro" id="IPR004300">
    <property type="entry name" value="Glyco_hydro_57_N"/>
</dbReference>
<feature type="domain" description="Glycoside hydrolase family 57 N-terminal" evidence="3">
    <location>
        <begin position="8"/>
        <end position="270"/>
    </location>
</feature>
<dbReference type="PANTHER" id="PTHR41695:SF1">
    <property type="entry name" value="1,4-ALPHA-GLUCAN BRANCHING ENZYME TK1436"/>
    <property type="match status" value="1"/>
</dbReference>
<feature type="domain" description="Alpha-amylase/4-alpha-glucanotransferase central" evidence="4">
    <location>
        <begin position="314"/>
        <end position="398"/>
    </location>
</feature>
<comment type="caution">
    <text evidence="6">The sequence shown here is derived from an EMBL/GenBank/DDBJ whole genome shotgun (WGS) entry which is preliminary data.</text>
</comment>
<accession>A0A1C3EI08</accession>
<evidence type="ECO:0000313" key="6">
    <source>
        <dbReference type="EMBL" id="ODA32871.1"/>
    </source>
</evidence>
<dbReference type="STRING" id="1841610.A6X21_20640"/>
<dbReference type="SUPFAM" id="SSF88688">
    <property type="entry name" value="Families 57/38 glycoside transferase middle domain"/>
    <property type="match status" value="1"/>
</dbReference>
<comment type="similarity">
    <text evidence="1">Belongs to the glycosyl hydrolase 57 family.</text>
</comment>
<evidence type="ECO:0000256" key="2">
    <source>
        <dbReference type="ARBA" id="ARBA00023277"/>
    </source>
</evidence>
<dbReference type="Gene3D" id="3.20.110.20">
    <property type="match status" value="1"/>
</dbReference>
<dbReference type="InterPro" id="IPR015178">
    <property type="entry name" value="A-amylase/a-glucTrfase_central"/>
</dbReference>
<keyword evidence="2" id="KW-0119">Carbohydrate metabolism</keyword>
<dbReference type="AlphaFoldDB" id="A0A1C3EI08"/>
<evidence type="ECO:0000313" key="7">
    <source>
        <dbReference type="Proteomes" id="UP000094828"/>
    </source>
</evidence>
<evidence type="ECO:0000259" key="5">
    <source>
        <dbReference type="Pfam" id="PF09095"/>
    </source>
</evidence>
<protein>
    <submittedName>
        <fullName evidence="6">Alpha-amylase</fullName>
    </submittedName>
</protein>
<dbReference type="Pfam" id="PF09094">
    <property type="entry name" value="AmyA-A_glucT_m"/>
    <property type="match status" value="1"/>
</dbReference>
<dbReference type="InterPro" id="IPR015179">
    <property type="entry name" value="A-amylase/a-glucTrfase_C"/>
</dbReference>
<dbReference type="PANTHER" id="PTHR41695">
    <property type="entry name" value="1,4-ALPHA-GLUCAN BRANCHING ENZYME RV3031-RELATED"/>
    <property type="match status" value="1"/>
</dbReference>
<gene>
    <name evidence="6" type="ORF">A6X21_20640</name>
</gene>
<dbReference type="GO" id="GO:0005576">
    <property type="term" value="C:extracellular region"/>
    <property type="evidence" value="ECO:0007669"/>
    <property type="project" value="TreeGrafter"/>
</dbReference>
<keyword evidence="7" id="KW-1185">Reference proteome</keyword>
<dbReference type="Pfam" id="PF03065">
    <property type="entry name" value="Glyco_hydro_57"/>
    <property type="match status" value="1"/>
</dbReference>
<dbReference type="Gene3D" id="2.70.98.10">
    <property type="match status" value="1"/>
</dbReference>
<dbReference type="CDD" id="cd10793">
    <property type="entry name" value="GH57N_TLGT_like"/>
    <property type="match status" value="1"/>
</dbReference>
<dbReference type="SUPFAM" id="SSF88713">
    <property type="entry name" value="Glycoside hydrolase/deacetylase"/>
    <property type="match status" value="1"/>
</dbReference>
<dbReference type="InterPro" id="IPR011330">
    <property type="entry name" value="Glyco_hydro/deAcase_b/a-brl"/>
</dbReference>
<evidence type="ECO:0000259" key="4">
    <source>
        <dbReference type="Pfam" id="PF09094"/>
    </source>
</evidence>
<sequence length="736" mass="83174">MPVSTRLILAIHNHQPVGNFDHVIRHACEKAYFPLLDLLEEFPEIAVVLHNSGSLIDWLMKHEPGYIERLAAFVDNGQIELLGGPYFEPILAAIPRRDRVGQTASYKKFLERRFDAPVRGAWIPERVWEQSFAADLIDAGVEYILLDDAHFRAAGISNDDLHGYYFTEDAGRKLCLFPGSERLRYLLPYADPHEIIEHCRQVAEKHPGAVLTFGDDGEKFGVWPGSWDHVYTNGWMRRFFTALREQSSWLKVTTMDETVRNVSPLGRTYLPDGSYREMMEWALPAERQVQYHNAMNGYRQHHDWPQLGSFVRAGFWRNFLVKYPETNEMYTRMLGVSQRLAEYEELYGDKEHVADLRAARADLYRAQCNCPYWHGAFGGLYLPHLRNAVYSHLIAADHKLDQIAGKSHPWVEVTIDDYNCDSRFEISLKSDKLKAFLAPAQGGQMYELDVTAVRHNLLSTLNRRFEPYHHKIRQCAGSAHVTEHGGGVDPNGGVSFKQAGLDQKLQYDQWARKSLVDHFLQPGLAVESFASGEGIVGDFAQGAYKAIVRRSDSHVEAVMTRDGHVGPHQATVRKIIAMNESCPGEIQIRYELSNLPLNLPLHFGVEFNFAGLAGSAPDRYLYDAAGRSIGTLDSTHSLQAGKSMGLVDEWLGIDVNLDTTMPAEFWIMPVQTVSQSEGGFELVHQSTSVVPHWEFFAPADGCWSVELRLSIDTSVAHARALHEENARRPVSMSLTV</sequence>
<dbReference type="GO" id="GO:0030979">
    <property type="term" value="P:alpha-glucan biosynthetic process"/>
    <property type="evidence" value="ECO:0007669"/>
    <property type="project" value="InterPro"/>
</dbReference>
<dbReference type="InterPro" id="IPR028995">
    <property type="entry name" value="Glyco_hydro_57/38_cen_sf"/>
</dbReference>
<dbReference type="Proteomes" id="UP000094828">
    <property type="component" value="Unassembled WGS sequence"/>
</dbReference>
<evidence type="ECO:0000259" key="3">
    <source>
        <dbReference type="Pfam" id="PF03065"/>
    </source>
</evidence>
<proteinExistence type="inferred from homology"/>
<dbReference type="RefSeq" id="WP_068847499.1">
    <property type="nucleotide sequence ID" value="NZ_LYDR01000063.1"/>
</dbReference>
<dbReference type="InterPro" id="IPR011013">
    <property type="entry name" value="Gal_mutarotase_sf_dom"/>
</dbReference>
<dbReference type="InterPro" id="IPR040042">
    <property type="entry name" value="Branching_enz_MT3115-like"/>
</dbReference>
<feature type="domain" description="Alpha-amylase/4-alpha-glucanotransferase C-terminal" evidence="5">
    <location>
        <begin position="417"/>
        <end position="707"/>
    </location>
</feature>
<dbReference type="EMBL" id="LYDR01000063">
    <property type="protein sequence ID" value="ODA32871.1"/>
    <property type="molecule type" value="Genomic_DNA"/>
</dbReference>
<dbReference type="GO" id="GO:0030246">
    <property type="term" value="F:carbohydrate binding"/>
    <property type="evidence" value="ECO:0007669"/>
    <property type="project" value="InterPro"/>
</dbReference>
<evidence type="ECO:0000256" key="1">
    <source>
        <dbReference type="ARBA" id="ARBA00006821"/>
    </source>
</evidence>
<dbReference type="InterPro" id="IPR014718">
    <property type="entry name" value="GH-type_carb-bd"/>
</dbReference>
<dbReference type="GO" id="GO:0003844">
    <property type="term" value="F:1,4-alpha-glucan branching enzyme activity"/>
    <property type="evidence" value="ECO:0007669"/>
    <property type="project" value="InterPro"/>
</dbReference>
<name>A0A1C3EI08_9PLAN</name>
<organism evidence="6 7">
    <name type="scientific">Planctopirus hydrillae</name>
    <dbReference type="NCBI Taxonomy" id="1841610"/>
    <lineage>
        <taxon>Bacteria</taxon>
        <taxon>Pseudomonadati</taxon>
        <taxon>Planctomycetota</taxon>
        <taxon>Planctomycetia</taxon>
        <taxon>Planctomycetales</taxon>
        <taxon>Planctomycetaceae</taxon>
        <taxon>Planctopirus</taxon>
    </lineage>
</organism>
<dbReference type="Pfam" id="PF09095">
    <property type="entry name" value="AmyA-gluTrfs_C"/>
    <property type="match status" value="1"/>
</dbReference>
<dbReference type="OrthoDB" id="8476at2"/>